<keyword evidence="3" id="KW-1185">Reference proteome</keyword>
<comment type="caution">
    <text evidence="2">The sequence shown here is derived from an EMBL/GenBank/DDBJ whole genome shotgun (WGS) entry which is preliminary data.</text>
</comment>
<dbReference type="EMBL" id="LUEZ02000122">
    <property type="protein sequence ID" value="RDB16837.1"/>
    <property type="molecule type" value="Genomic_DNA"/>
</dbReference>
<feature type="chain" id="PRO_5016670260" evidence="1">
    <location>
        <begin position="36"/>
        <end position="203"/>
    </location>
</feature>
<evidence type="ECO:0000313" key="3">
    <source>
        <dbReference type="Proteomes" id="UP000076154"/>
    </source>
</evidence>
<evidence type="ECO:0000256" key="1">
    <source>
        <dbReference type="SAM" id="SignalP"/>
    </source>
</evidence>
<name>A0A369J8B0_HYPMA</name>
<gene>
    <name evidence="2" type="ORF">Hypma_002480</name>
</gene>
<accession>A0A369J8B0</accession>
<evidence type="ECO:0000313" key="2">
    <source>
        <dbReference type="EMBL" id="RDB16837.1"/>
    </source>
</evidence>
<organism evidence="2 3">
    <name type="scientific">Hypsizygus marmoreus</name>
    <name type="common">White beech mushroom</name>
    <name type="synonym">Agaricus marmoreus</name>
    <dbReference type="NCBI Taxonomy" id="39966"/>
    <lineage>
        <taxon>Eukaryota</taxon>
        <taxon>Fungi</taxon>
        <taxon>Dikarya</taxon>
        <taxon>Basidiomycota</taxon>
        <taxon>Agaricomycotina</taxon>
        <taxon>Agaricomycetes</taxon>
        <taxon>Agaricomycetidae</taxon>
        <taxon>Agaricales</taxon>
        <taxon>Tricholomatineae</taxon>
        <taxon>Lyophyllaceae</taxon>
        <taxon>Hypsizygus</taxon>
    </lineage>
</organism>
<dbReference type="AlphaFoldDB" id="A0A369J8B0"/>
<sequence>MHLVFLKPSLATIMLFNHAQALILGLLSIAHQTHAAPGRSTEQVIPCGTDGAVLGLNINAADKLVARSAGYPWGTKRACFSETTTTRACPHYVTRVNEYHKEQEKDAQSLQIPDIQSRRNLFPSRHSIALIHAHIARARPCRFPVLMEASCQVAHDLEHLYRQHPSHHRARRTLIQVPIIALIPTYVVFPHISTPSPTLRDVI</sequence>
<reference evidence="2" key="1">
    <citation type="submission" date="2018-04" db="EMBL/GenBank/DDBJ databases">
        <title>Whole genome sequencing of Hypsizygus marmoreus.</title>
        <authorList>
            <person name="Choi I.-G."/>
            <person name="Min B."/>
            <person name="Kim J.-G."/>
            <person name="Kim S."/>
            <person name="Oh Y.-L."/>
            <person name="Kong W.-S."/>
            <person name="Park H."/>
            <person name="Jeong J."/>
            <person name="Song E.-S."/>
        </authorList>
    </citation>
    <scope>NUCLEOTIDE SEQUENCE [LARGE SCALE GENOMIC DNA]</scope>
    <source>
        <strain evidence="2">51987-8</strain>
    </source>
</reference>
<dbReference type="InParanoid" id="A0A369J8B0"/>
<feature type="signal peptide" evidence="1">
    <location>
        <begin position="1"/>
        <end position="35"/>
    </location>
</feature>
<dbReference type="Proteomes" id="UP000076154">
    <property type="component" value="Unassembled WGS sequence"/>
</dbReference>
<keyword evidence="1" id="KW-0732">Signal</keyword>
<protein>
    <submittedName>
        <fullName evidence="2">Uncharacterized protein</fullName>
    </submittedName>
</protein>
<proteinExistence type="predicted"/>